<dbReference type="MEROPS" id="S01.A55"/>
<evidence type="ECO:0000256" key="2">
    <source>
        <dbReference type="ARBA" id="ARBA00007664"/>
    </source>
</evidence>
<dbReference type="InterPro" id="IPR001314">
    <property type="entry name" value="Peptidase_S1A"/>
</dbReference>
<dbReference type="PANTHER" id="PTHR24276:SF91">
    <property type="entry name" value="AT26814P-RELATED"/>
    <property type="match status" value="1"/>
</dbReference>
<gene>
    <name evidence="13" type="primary">Dwil\GK19136</name>
    <name evidence="13" type="ORF">Dwil_GK19136</name>
</gene>
<accession>B4N3P7</accession>
<dbReference type="eggNOG" id="KOG3627">
    <property type="taxonomic scope" value="Eukaryota"/>
</dbReference>
<feature type="chain" id="PRO_5002819147" description="trypsin" evidence="11">
    <location>
        <begin position="22"/>
        <end position="252"/>
    </location>
</feature>
<dbReference type="InterPro" id="IPR043504">
    <property type="entry name" value="Peptidase_S1_PA_chymotrypsin"/>
</dbReference>
<keyword evidence="3" id="KW-0645">Protease</keyword>
<dbReference type="SUPFAM" id="SSF50494">
    <property type="entry name" value="Trypsin-like serine proteases"/>
    <property type="match status" value="1"/>
</dbReference>
<evidence type="ECO:0000313" key="14">
    <source>
        <dbReference type="Proteomes" id="UP000007798"/>
    </source>
</evidence>
<feature type="signal peptide" evidence="11">
    <location>
        <begin position="1"/>
        <end position="21"/>
    </location>
</feature>
<evidence type="ECO:0000256" key="3">
    <source>
        <dbReference type="ARBA" id="ARBA00022670"/>
    </source>
</evidence>
<name>B4N3P7_DROWI</name>
<dbReference type="SMART" id="SM00020">
    <property type="entry name" value="Tryp_SPc"/>
    <property type="match status" value="1"/>
</dbReference>
<evidence type="ECO:0000256" key="1">
    <source>
        <dbReference type="ARBA" id="ARBA00004239"/>
    </source>
</evidence>
<keyword evidence="6" id="KW-0720">Serine protease</keyword>
<dbReference type="GO" id="GO:0004252">
    <property type="term" value="F:serine-type endopeptidase activity"/>
    <property type="evidence" value="ECO:0007669"/>
    <property type="project" value="UniProtKB-EC"/>
</dbReference>
<dbReference type="OMA" id="PSRILVW"/>
<reference evidence="13 14" key="1">
    <citation type="journal article" date="2007" name="Nature">
        <title>Evolution of genes and genomes on the Drosophila phylogeny.</title>
        <authorList>
            <consortium name="Drosophila 12 Genomes Consortium"/>
            <person name="Clark A.G."/>
            <person name="Eisen M.B."/>
            <person name="Smith D.R."/>
            <person name="Bergman C.M."/>
            <person name="Oliver B."/>
            <person name="Markow T.A."/>
            <person name="Kaufman T.C."/>
            <person name="Kellis M."/>
            <person name="Gelbart W."/>
            <person name="Iyer V.N."/>
            <person name="Pollard D.A."/>
            <person name="Sackton T.B."/>
            <person name="Larracuente A.M."/>
            <person name="Singh N.D."/>
            <person name="Abad J.P."/>
            <person name="Abt D.N."/>
            <person name="Adryan B."/>
            <person name="Aguade M."/>
            <person name="Akashi H."/>
            <person name="Anderson W.W."/>
            <person name="Aquadro C.F."/>
            <person name="Ardell D.H."/>
            <person name="Arguello R."/>
            <person name="Artieri C.G."/>
            <person name="Barbash D.A."/>
            <person name="Barker D."/>
            <person name="Barsanti P."/>
            <person name="Batterham P."/>
            <person name="Batzoglou S."/>
            <person name="Begun D."/>
            <person name="Bhutkar A."/>
            <person name="Blanco E."/>
            <person name="Bosak S.A."/>
            <person name="Bradley R.K."/>
            <person name="Brand A.D."/>
            <person name="Brent M.R."/>
            <person name="Brooks A.N."/>
            <person name="Brown R.H."/>
            <person name="Butlin R.K."/>
            <person name="Caggese C."/>
            <person name="Calvi B.R."/>
            <person name="Bernardo de Carvalho A."/>
            <person name="Caspi A."/>
            <person name="Castrezana S."/>
            <person name="Celniker S.E."/>
            <person name="Chang J.L."/>
            <person name="Chapple C."/>
            <person name="Chatterji S."/>
            <person name="Chinwalla A."/>
            <person name="Civetta A."/>
            <person name="Clifton S.W."/>
            <person name="Comeron J.M."/>
            <person name="Costello J.C."/>
            <person name="Coyne J.A."/>
            <person name="Daub J."/>
            <person name="David R.G."/>
            <person name="Delcher A.L."/>
            <person name="Delehaunty K."/>
            <person name="Do C.B."/>
            <person name="Ebling H."/>
            <person name="Edwards K."/>
            <person name="Eickbush T."/>
            <person name="Evans J.D."/>
            <person name="Filipski A."/>
            <person name="Findeiss S."/>
            <person name="Freyhult E."/>
            <person name="Fulton L."/>
            <person name="Fulton R."/>
            <person name="Garcia A.C."/>
            <person name="Gardiner A."/>
            <person name="Garfield D.A."/>
            <person name="Garvin B.E."/>
            <person name="Gibson G."/>
            <person name="Gilbert D."/>
            <person name="Gnerre S."/>
            <person name="Godfrey J."/>
            <person name="Good R."/>
            <person name="Gotea V."/>
            <person name="Gravely B."/>
            <person name="Greenberg A.J."/>
            <person name="Griffiths-Jones S."/>
            <person name="Gross S."/>
            <person name="Guigo R."/>
            <person name="Gustafson E.A."/>
            <person name="Haerty W."/>
            <person name="Hahn M.W."/>
            <person name="Halligan D.L."/>
            <person name="Halpern A.L."/>
            <person name="Halter G.M."/>
            <person name="Han M.V."/>
            <person name="Heger A."/>
            <person name="Hillier L."/>
            <person name="Hinrichs A.S."/>
            <person name="Holmes I."/>
            <person name="Hoskins R.A."/>
            <person name="Hubisz M.J."/>
            <person name="Hultmark D."/>
            <person name="Huntley M.A."/>
            <person name="Jaffe D.B."/>
            <person name="Jagadeeshan S."/>
            <person name="Jeck W.R."/>
            <person name="Johnson J."/>
            <person name="Jones C.D."/>
            <person name="Jordan W.C."/>
            <person name="Karpen G.H."/>
            <person name="Kataoka E."/>
            <person name="Keightley P.D."/>
            <person name="Kheradpour P."/>
            <person name="Kirkness E.F."/>
            <person name="Koerich L.B."/>
            <person name="Kristiansen K."/>
            <person name="Kudrna D."/>
            <person name="Kulathinal R.J."/>
            <person name="Kumar S."/>
            <person name="Kwok R."/>
            <person name="Lander E."/>
            <person name="Langley C.H."/>
            <person name="Lapoint R."/>
            <person name="Lazzaro B.P."/>
            <person name="Lee S.J."/>
            <person name="Levesque L."/>
            <person name="Li R."/>
            <person name="Lin C.F."/>
            <person name="Lin M.F."/>
            <person name="Lindblad-Toh K."/>
            <person name="Llopart A."/>
            <person name="Long M."/>
            <person name="Low L."/>
            <person name="Lozovsky E."/>
            <person name="Lu J."/>
            <person name="Luo M."/>
            <person name="Machado C.A."/>
            <person name="Makalowski W."/>
            <person name="Marzo M."/>
            <person name="Matsuda M."/>
            <person name="Matzkin L."/>
            <person name="McAllister B."/>
            <person name="McBride C.S."/>
            <person name="McKernan B."/>
            <person name="McKernan K."/>
            <person name="Mendez-Lago M."/>
            <person name="Minx P."/>
            <person name="Mollenhauer M.U."/>
            <person name="Montooth K."/>
            <person name="Mount S.M."/>
            <person name="Mu X."/>
            <person name="Myers E."/>
            <person name="Negre B."/>
            <person name="Newfeld S."/>
            <person name="Nielsen R."/>
            <person name="Noor M.A."/>
            <person name="O'Grady P."/>
            <person name="Pachter L."/>
            <person name="Papaceit M."/>
            <person name="Parisi M.J."/>
            <person name="Parisi M."/>
            <person name="Parts L."/>
            <person name="Pedersen J.S."/>
            <person name="Pesole G."/>
            <person name="Phillippy A.M."/>
            <person name="Ponting C.P."/>
            <person name="Pop M."/>
            <person name="Porcelli D."/>
            <person name="Powell J.R."/>
            <person name="Prohaska S."/>
            <person name="Pruitt K."/>
            <person name="Puig M."/>
            <person name="Quesneville H."/>
            <person name="Ram K.R."/>
            <person name="Rand D."/>
            <person name="Rasmussen M.D."/>
            <person name="Reed L.K."/>
            <person name="Reenan R."/>
            <person name="Reily A."/>
            <person name="Remington K.A."/>
            <person name="Rieger T.T."/>
            <person name="Ritchie M.G."/>
            <person name="Robin C."/>
            <person name="Rogers Y.H."/>
            <person name="Rohde C."/>
            <person name="Rozas J."/>
            <person name="Rubenfield M.J."/>
            <person name="Ruiz A."/>
            <person name="Russo S."/>
            <person name="Salzberg S.L."/>
            <person name="Sanchez-Gracia A."/>
            <person name="Saranga D.J."/>
            <person name="Sato H."/>
            <person name="Schaeffer S.W."/>
            <person name="Schatz M.C."/>
            <person name="Schlenke T."/>
            <person name="Schwartz R."/>
            <person name="Segarra C."/>
            <person name="Singh R.S."/>
            <person name="Sirot L."/>
            <person name="Sirota M."/>
            <person name="Sisneros N.B."/>
            <person name="Smith C.D."/>
            <person name="Smith T.F."/>
            <person name="Spieth J."/>
            <person name="Stage D.E."/>
            <person name="Stark A."/>
            <person name="Stephan W."/>
            <person name="Strausberg R.L."/>
            <person name="Strempel S."/>
            <person name="Sturgill D."/>
            <person name="Sutton G."/>
            <person name="Sutton G.G."/>
            <person name="Tao W."/>
            <person name="Teichmann S."/>
            <person name="Tobari Y.N."/>
            <person name="Tomimura Y."/>
            <person name="Tsolas J.M."/>
            <person name="Valente V.L."/>
            <person name="Venter E."/>
            <person name="Venter J.C."/>
            <person name="Vicario S."/>
            <person name="Vieira F.G."/>
            <person name="Vilella A.J."/>
            <person name="Villasante A."/>
            <person name="Walenz B."/>
            <person name="Wang J."/>
            <person name="Wasserman M."/>
            <person name="Watts T."/>
            <person name="Wilson D."/>
            <person name="Wilson R.K."/>
            <person name="Wing R.A."/>
            <person name="Wolfner M.F."/>
            <person name="Wong A."/>
            <person name="Wong G.K."/>
            <person name="Wu C.I."/>
            <person name="Wu G."/>
            <person name="Yamamoto D."/>
            <person name="Yang H.P."/>
            <person name="Yang S.P."/>
            <person name="Yorke J.A."/>
            <person name="Yoshida K."/>
            <person name="Zdobnov E."/>
            <person name="Zhang P."/>
            <person name="Zhang Y."/>
            <person name="Zimin A.V."/>
            <person name="Baldwin J."/>
            <person name="Abdouelleil A."/>
            <person name="Abdulkadir J."/>
            <person name="Abebe A."/>
            <person name="Abera B."/>
            <person name="Abreu J."/>
            <person name="Acer S.C."/>
            <person name="Aftuck L."/>
            <person name="Alexander A."/>
            <person name="An P."/>
            <person name="Anderson E."/>
            <person name="Anderson S."/>
            <person name="Arachi H."/>
            <person name="Azer M."/>
            <person name="Bachantsang P."/>
            <person name="Barry A."/>
            <person name="Bayul T."/>
            <person name="Berlin A."/>
            <person name="Bessette D."/>
            <person name="Bloom T."/>
            <person name="Blye J."/>
            <person name="Boguslavskiy L."/>
            <person name="Bonnet C."/>
            <person name="Boukhgalter B."/>
            <person name="Bourzgui I."/>
            <person name="Brown A."/>
            <person name="Cahill P."/>
            <person name="Channer S."/>
            <person name="Cheshatsang Y."/>
            <person name="Chuda L."/>
            <person name="Citroen M."/>
            <person name="Collymore A."/>
            <person name="Cooke P."/>
            <person name="Costello M."/>
            <person name="D'Aco K."/>
            <person name="Daza R."/>
            <person name="De Haan G."/>
            <person name="DeGray S."/>
            <person name="DeMaso C."/>
            <person name="Dhargay N."/>
            <person name="Dooley K."/>
            <person name="Dooley E."/>
            <person name="Doricent M."/>
            <person name="Dorje P."/>
            <person name="Dorjee K."/>
            <person name="Dupes A."/>
            <person name="Elong R."/>
            <person name="Falk J."/>
            <person name="Farina A."/>
            <person name="Faro S."/>
            <person name="Ferguson D."/>
            <person name="Fisher S."/>
            <person name="Foley C.D."/>
            <person name="Franke A."/>
            <person name="Friedrich D."/>
            <person name="Gadbois L."/>
            <person name="Gearin G."/>
            <person name="Gearin C.R."/>
            <person name="Giannoukos G."/>
            <person name="Goode T."/>
            <person name="Graham J."/>
            <person name="Grandbois E."/>
            <person name="Grewal S."/>
            <person name="Gyaltsen K."/>
            <person name="Hafez N."/>
            <person name="Hagos B."/>
            <person name="Hall J."/>
            <person name="Henson C."/>
            <person name="Hollinger A."/>
            <person name="Honan T."/>
            <person name="Huard M.D."/>
            <person name="Hughes L."/>
            <person name="Hurhula B."/>
            <person name="Husby M.E."/>
            <person name="Kamat A."/>
            <person name="Kanga B."/>
            <person name="Kashin S."/>
            <person name="Khazanovich D."/>
            <person name="Kisner P."/>
            <person name="Lance K."/>
            <person name="Lara M."/>
            <person name="Lee W."/>
            <person name="Lennon N."/>
            <person name="Letendre F."/>
            <person name="LeVine R."/>
            <person name="Lipovsky A."/>
            <person name="Liu X."/>
            <person name="Liu J."/>
            <person name="Liu S."/>
            <person name="Lokyitsang T."/>
            <person name="Lokyitsang Y."/>
            <person name="Lubonja R."/>
            <person name="Lui A."/>
            <person name="MacDonald P."/>
            <person name="Magnisalis V."/>
            <person name="Maru K."/>
            <person name="Matthews C."/>
            <person name="McCusker W."/>
            <person name="McDonough S."/>
            <person name="Mehta T."/>
            <person name="Meldrim J."/>
            <person name="Meneus L."/>
            <person name="Mihai O."/>
            <person name="Mihalev A."/>
            <person name="Mihova T."/>
            <person name="Mittelman R."/>
            <person name="Mlenga V."/>
            <person name="Montmayeur A."/>
            <person name="Mulrain L."/>
            <person name="Navidi A."/>
            <person name="Naylor J."/>
            <person name="Negash T."/>
            <person name="Nguyen T."/>
            <person name="Nguyen N."/>
            <person name="Nicol R."/>
            <person name="Norbu C."/>
            <person name="Norbu N."/>
            <person name="Novod N."/>
            <person name="O'Neill B."/>
            <person name="Osman S."/>
            <person name="Markiewicz E."/>
            <person name="Oyono O.L."/>
            <person name="Patti C."/>
            <person name="Phunkhang P."/>
            <person name="Pierre F."/>
            <person name="Priest M."/>
            <person name="Raghuraman S."/>
            <person name="Rege F."/>
            <person name="Reyes R."/>
            <person name="Rise C."/>
            <person name="Rogov P."/>
            <person name="Ross K."/>
            <person name="Ryan E."/>
            <person name="Settipalli S."/>
            <person name="Shea T."/>
            <person name="Sherpa N."/>
            <person name="Shi L."/>
            <person name="Shih D."/>
            <person name="Sparrow T."/>
            <person name="Spaulding J."/>
            <person name="Stalker J."/>
            <person name="Stange-Thomann N."/>
            <person name="Stavropoulos S."/>
            <person name="Stone C."/>
            <person name="Strader C."/>
            <person name="Tesfaye S."/>
            <person name="Thomson T."/>
            <person name="Thoulutsang Y."/>
            <person name="Thoulutsang D."/>
            <person name="Topham K."/>
            <person name="Topping I."/>
            <person name="Tsamla T."/>
            <person name="Vassiliev H."/>
            <person name="Vo A."/>
            <person name="Wangchuk T."/>
            <person name="Wangdi T."/>
            <person name="Weiand M."/>
            <person name="Wilkinson J."/>
            <person name="Wilson A."/>
            <person name="Yadav S."/>
            <person name="Young G."/>
            <person name="Yu Q."/>
            <person name="Zembek L."/>
            <person name="Zhong D."/>
            <person name="Zimmer A."/>
            <person name="Zwirko Z."/>
            <person name="Jaffe D.B."/>
            <person name="Alvarez P."/>
            <person name="Brockman W."/>
            <person name="Butler J."/>
            <person name="Chin C."/>
            <person name="Gnerre S."/>
            <person name="Grabherr M."/>
            <person name="Kleber M."/>
            <person name="Mauceli E."/>
            <person name="MacCallum I."/>
        </authorList>
    </citation>
    <scope>NUCLEOTIDE SEQUENCE [LARGE SCALE GENOMIC DNA]</scope>
    <source>
        <strain evidence="14">Tucson 14030-0811.24</strain>
    </source>
</reference>
<keyword evidence="4 11" id="KW-0732">Signal</keyword>
<evidence type="ECO:0000256" key="8">
    <source>
        <dbReference type="ARBA" id="ARBA00023157"/>
    </source>
</evidence>
<dbReference type="PhylomeDB" id="B4N3P7"/>
<evidence type="ECO:0000256" key="7">
    <source>
        <dbReference type="ARBA" id="ARBA00023145"/>
    </source>
</evidence>
<comment type="catalytic activity">
    <reaction evidence="9">
        <text>Preferential cleavage: Arg-|-Xaa, Lys-|-Xaa.</text>
        <dbReference type="EC" id="3.4.21.4"/>
    </reaction>
</comment>
<dbReference type="InterPro" id="IPR001254">
    <property type="entry name" value="Trypsin_dom"/>
</dbReference>
<dbReference type="Proteomes" id="UP000007798">
    <property type="component" value="Unassembled WGS sequence"/>
</dbReference>
<dbReference type="InterPro" id="IPR050430">
    <property type="entry name" value="Peptidase_S1"/>
</dbReference>
<dbReference type="EMBL" id="CH964095">
    <property type="protein sequence ID" value="EDW79252.1"/>
    <property type="molecule type" value="Genomic_DNA"/>
</dbReference>
<dbReference type="PROSITE" id="PS00134">
    <property type="entry name" value="TRYPSIN_HIS"/>
    <property type="match status" value="1"/>
</dbReference>
<dbReference type="PRINTS" id="PR00722">
    <property type="entry name" value="CHYMOTRYPSIN"/>
</dbReference>
<dbReference type="InterPro" id="IPR009003">
    <property type="entry name" value="Peptidase_S1_PA"/>
</dbReference>
<keyword evidence="8" id="KW-1015">Disulfide bond</keyword>
<dbReference type="SMR" id="B4N3P7"/>
<feature type="domain" description="Peptidase S1" evidence="12">
    <location>
        <begin position="29"/>
        <end position="251"/>
    </location>
</feature>
<dbReference type="GO" id="GO:0006508">
    <property type="term" value="P:proteolysis"/>
    <property type="evidence" value="ECO:0007669"/>
    <property type="project" value="UniProtKB-KW"/>
</dbReference>
<comment type="similarity">
    <text evidence="2">Belongs to the peptidase S1 family.</text>
</comment>
<dbReference type="GO" id="GO:0005576">
    <property type="term" value="C:extracellular region"/>
    <property type="evidence" value="ECO:0007669"/>
    <property type="project" value="UniProtKB-SubCell"/>
</dbReference>
<dbReference type="InParanoid" id="B4N3P7"/>
<evidence type="ECO:0000256" key="11">
    <source>
        <dbReference type="SAM" id="SignalP"/>
    </source>
</evidence>
<dbReference type="AlphaFoldDB" id="B4N3P7"/>
<evidence type="ECO:0000313" key="13">
    <source>
        <dbReference type="EMBL" id="EDW79252.1"/>
    </source>
</evidence>
<evidence type="ECO:0000256" key="5">
    <source>
        <dbReference type="ARBA" id="ARBA00022801"/>
    </source>
</evidence>
<dbReference type="InterPro" id="IPR018114">
    <property type="entry name" value="TRYPSIN_HIS"/>
</dbReference>
<sequence>MPKVHILSLLVLSILFRACSSINEANSRIVGGTPVDIGSVPYLISLRIGSQFICGGSLVTPTHVVTAAHCVKGVGAARLLVVAGASRLSETGIRSGVAKVYTPKAYNGRTLHTDVAVLKLKNPLSGPNIATINLCNSTWKAGDLIKVSGWGLVTERSRTPSQQLRSVEVALIPRKTCSSQYRMRGTITSTMFCASVPGQKDACEGDSGGPAVFQSQLCGIVSWGVGCARKNSPGVYTSIKTVRSFIDKALNL</sequence>
<dbReference type="PROSITE" id="PS50240">
    <property type="entry name" value="TRYPSIN_DOM"/>
    <property type="match status" value="1"/>
</dbReference>
<comment type="subcellular location">
    <subcellularLocation>
        <location evidence="1">Secreted</location>
        <location evidence="1">Extracellular space</location>
    </subcellularLocation>
</comment>
<evidence type="ECO:0000256" key="9">
    <source>
        <dbReference type="ARBA" id="ARBA00036320"/>
    </source>
</evidence>
<organism evidence="13 14">
    <name type="scientific">Drosophila willistoni</name>
    <name type="common">Fruit fly</name>
    <dbReference type="NCBI Taxonomy" id="7260"/>
    <lineage>
        <taxon>Eukaryota</taxon>
        <taxon>Metazoa</taxon>
        <taxon>Ecdysozoa</taxon>
        <taxon>Arthropoda</taxon>
        <taxon>Hexapoda</taxon>
        <taxon>Insecta</taxon>
        <taxon>Pterygota</taxon>
        <taxon>Neoptera</taxon>
        <taxon>Endopterygota</taxon>
        <taxon>Diptera</taxon>
        <taxon>Brachycera</taxon>
        <taxon>Muscomorpha</taxon>
        <taxon>Ephydroidea</taxon>
        <taxon>Drosophilidae</taxon>
        <taxon>Drosophila</taxon>
        <taxon>Sophophora</taxon>
    </lineage>
</organism>
<evidence type="ECO:0000256" key="4">
    <source>
        <dbReference type="ARBA" id="ARBA00022729"/>
    </source>
</evidence>
<dbReference type="CDD" id="cd00190">
    <property type="entry name" value="Tryp_SPc"/>
    <property type="match status" value="1"/>
</dbReference>
<evidence type="ECO:0000256" key="6">
    <source>
        <dbReference type="ARBA" id="ARBA00022825"/>
    </source>
</evidence>
<dbReference type="EC" id="3.4.21.4" evidence="10"/>
<dbReference type="PANTHER" id="PTHR24276">
    <property type="entry name" value="POLYSERASE-RELATED"/>
    <property type="match status" value="1"/>
</dbReference>
<evidence type="ECO:0000259" key="12">
    <source>
        <dbReference type="PROSITE" id="PS50240"/>
    </source>
</evidence>
<keyword evidence="14" id="KW-1185">Reference proteome</keyword>
<protein>
    <recommendedName>
        <fullName evidence="10">trypsin</fullName>
        <ecNumber evidence="10">3.4.21.4</ecNumber>
    </recommendedName>
</protein>
<dbReference type="OrthoDB" id="10051896at2759"/>
<dbReference type="Pfam" id="PF00089">
    <property type="entry name" value="Trypsin"/>
    <property type="match status" value="1"/>
</dbReference>
<proteinExistence type="inferred from homology"/>
<dbReference type="FunFam" id="2.40.10.10:FF:000034">
    <property type="entry name" value="Eupolytin"/>
    <property type="match status" value="1"/>
</dbReference>
<dbReference type="STRING" id="7260.B4N3P7"/>
<evidence type="ECO:0000256" key="10">
    <source>
        <dbReference type="ARBA" id="ARBA00038868"/>
    </source>
</evidence>
<dbReference type="HOGENOM" id="CLU_006842_7_1_1"/>
<keyword evidence="7" id="KW-0865">Zymogen</keyword>
<keyword evidence="5 13" id="KW-0378">Hydrolase</keyword>
<dbReference type="Gene3D" id="2.40.10.10">
    <property type="entry name" value="Trypsin-like serine proteases"/>
    <property type="match status" value="1"/>
</dbReference>